<name>A0A5C4USY3_9ACTN</name>
<evidence type="ECO:0000256" key="1">
    <source>
        <dbReference type="SAM" id="MobiDB-lite"/>
    </source>
</evidence>
<dbReference type="AlphaFoldDB" id="A0A5C4USY3"/>
<feature type="domain" description="VOC" evidence="2">
    <location>
        <begin position="4"/>
        <end position="118"/>
    </location>
</feature>
<dbReference type="RefSeq" id="WP_139648410.1">
    <property type="nucleotide sequence ID" value="NZ_BAAAZS010000092.1"/>
</dbReference>
<comment type="caution">
    <text evidence="3">The sequence shown here is derived from an EMBL/GenBank/DDBJ whole genome shotgun (WGS) entry which is preliminary data.</text>
</comment>
<proteinExistence type="predicted"/>
<dbReference type="EMBL" id="VDGT01000021">
    <property type="protein sequence ID" value="TNM26622.1"/>
    <property type="molecule type" value="Genomic_DNA"/>
</dbReference>
<sequence>MIVRLHHVQLAVPAGSEPELRAFYGGVLGMTELPKPPELAARGGCWFGSGAFELHLGVEEGFRPAAKAHPGVLVSDLDALAARLAAAGVASRWDEALPGYRRFHTHDPVGNRLEFLQPVPPERPLPPERPPPAEGANEGGG</sequence>
<reference evidence="3 4" key="1">
    <citation type="submission" date="2019-06" db="EMBL/GenBank/DDBJ databases">
        <title>Draft genome of Streptomyces sedi sp. JCM16909.</title>
        <authorList>
            <person name="Klykleung N."/>
            <person name="Tanasupawat S."/>
            <person name="Kudo T."/>
            <person name="Yuki M."/>
            <person name="Ohkuma M."/>
        </authorList>
    </citation>
    <scope>NUCLEOTIDE SEQUENCE [LARGE SCALE GENOMIC DNA]</scope>
    <source>
        <strain evidence="3 4">JCM 16909</strain>
    </source>
</reference>
<dbReference type="PANTHER" id="PTHR39175:SF1">
    <property type="entry name" value="FAMILY PROTEIN, PUTATIVE (AFU_ORTHOLOGUE AFUA_3G15060)-RELATED"/>
    <property type="match status" value="1"/>
</dbReference>
<dbReference type="SUPFAM" id="SSF54593">
    <property type="entry name" value="Glyoxalase/Bleomycin resistance protein/Dihydroxybiphenyl dioxygenase"/>
    <property type="match status" value="1"/>
</dbReference>
<protein>
    <submittedName>
        <fullName evidence="3">Glyoxalase</fullName>
    </submittedName>
</protein>
<keyword evidence="4" id="KW-1185">Reference proteome</keyword>
<dbReference type="Proteomes" id="UP000311713">
    <property type="component" value="Unassembled WGS sequence"/>
</dbReference>
<evidence type="ECO:0000259" key="2">
    <source>
        <dbReference type="PROSITE" id="PS51819"/>
    </source>
</evidence>
<evidence type="ECO:0000313" key="4">
    <source>
        <dbReference type="Proteomes" id="UP000311713"/>
    </source>
</evidence>
<dbReference type="PROSITE" id="PS51819">
    <property type="entry name" value="VOC"/>
    <property type="match status" value="1"/>
</dbReference>
<dbReference type="OrthoDB" id="9813630at2"/>
<dbReference type="Pfam" id="PF00903">
    <property type="entry name" value="Glyoxalase"/>
    <property type="match status" value="1"/>
</dbReference>
<accession>A0A5C4USY3</accession>
<dbReference type="InterPro" id="IPR004360">
    <property type="entry name" value="Glyas_Fos-R_dOase_dom"/>
</dbReference>
<dbReference type="InterPro" id="IPR037523">
    <property type="entry name" value="VOC_core"/>
</dbReference>
<feature type="compositionally biased region" description="Pro residues" evidence="1">
    <location>
        <begin position="118"/>
        <end position="133"/>
    </location>
</feature>
<gene>
    <name evidence="3" type="ORF">FH715_22975</name>
</gene>
<organism evidence="3 4">
    <name type="scientific">Streptomyces sedi</name>
    <dbReference type="NCBI Taxonomy" id="555059"/>
    <lineage>
        <taxon>Bacteria</taxon>
        <taxon>Bacillati</taxon>
        <taxon>Actinomycetota</taxon>
        <taxon>Actinomycetes</taxon>
        <taxon>Kitasatosporales</taxon>
        <taxon>Streptomycetaceae</taxon>
        <taxon>Streptomyces</taxon>
    </lineage>
</organism>
<dbReference type="Gene3D" id="3.10.180.10">
    <property type="entry name" value="2,3-Dihydroxybiphenyl 1,2-Dioxygenase, domain 1"/>
    <property type="match status" value="1"/>
</dbReference>
<feature type="region of interest" description="Disordered" evidence="1">
    <location>
        <begin position="116"/>
        <end position="141"/>
    </location>
</feature>
<evidence type="ECO:0000313" key="3">
    <source>
        <dbReference type="EMBL" id="TNM26622.1"/>
    </source>
</evidence>
<dbReference type="PANTHER" id="PTHR39175">
    <property type="entry name" value="FAMILY PROTEIN, PUTATIVE (AFU_ORTHOLOGUE AFUA_3G15060)-RELATED"/>
    <property type="match status" value="1"/>
</dbReference>
<dbReference type="InterPro" id="IPR029068">
    <property type="entry name" value="Glyas_Bleomycin-R_OHBP_Dase"/>
</dbReference>